<keyword evidence="4" id="KW-0808">Transferase</keyword>
<dbReference type="InterPro" id="IPR043128">
    <property type="entry name" value="Rev_trsase/Diguanyl_cyclase"/>
</dbReference>
<dbReference type="PANTHER" id="PTHR33064">
    <property type="entry name" value="POL PROTEIN"/>
    <property type="match status" value="1"/>
</dbReference>
<evidence type="ECO:0000256" key="10">
    <source>
        <dbReference type="ARBA" id="ARBA00022918"/>
    </source>
</evidence>
<dbReference type="Gene3D" id="1.10.340.70">
    <property type="match status" value="1"/>
</dbReference>
<dbReference type="Pfam" id="PF00077">
    <property type="entry name" value="RVP"/>
    <property type="match status" value="1"/>
</dbReference>
<evidence type="ECO:0000256" key="8">
    <source>
        <dbReference type="ARBA" id="ARBA00022801"/>
    </source>
</evidence>
<dbReference type="PROSITE" id="PS50878">
    <property type="entry name" value="RT_POL"/>
    <property type="match status" value="1"/>
</dbReference>
<dbReference type="PROSITE" id="PS50175">
    <property type="entry name" value="ASP_PROT_RETROV"/>
    <property type="match status" value="1"/>
</dbReference>
<dbReference type="PROSITE" id="PS50879">
    <property type="entry name" value="RNASE_H_1"/>
    <property type="match status" value="1"/>
</dbReference>
<dbReference type="InterPro" id="IPR043502">
    <property type="entry name" value="DNA/RNA_pol_sf"/>
</dbReference>
<dbReference type="Gene3D" id="3.10.20.370">
    <property type="match status" value="1"/>
</dbReference>
<dbReference type="Pfam" id="PF18697">
    <property type="entry name" value="MLVIN_C"/>
    <property type="match status" value="1"/>
</dbReference>
<dbReference type="Pfam" id="PF00665">
    <property type="entry name" value="rve"/>
    <property type="match status" value="1"/>
</dbReference>
<keyword evidence="11" id="KW-0233">DNA recombination</keyword>
<evidence type="ECO:0000256" key="5">
    <source>
        <dbReference type="ARBA" id="ARBA00022695"/>
    </source>
</evidence>
<dbReference type="SUPFAM" id="SSF50630">
    <property type="entry name" value="Acid proteases"/>
    <property type="match status" value="1"/>
</dbReference>
<dbReference type="Pfam" id="PF17921">
    <property type="entry name" value="Integrase_H2C2"/>
    <property type="match status" value="1"/>
</dbReference>
<dbReference type="Pfam" id="PF17919">
    <property type="entry name" value="RT_RNaseH_2"/>
    <property type="match status" value="1"/>
</dbReference>
<feature type="domain" description="Integrase catalytic" evidence="15">
    <location>
        <begin position="886"/>
        <end position="1043"/>
    </location>
</feature>
<accession>A0A7R5K4U0</accession>
<dbReference type="InterPro" id="IPR040643">
    <property type="entry name" value="MLVIN_C"/>
</dbReference>
<dbReference type="Proteomes" id="UP000504627">
    <property type="component" value="Unplaced"/>
</dbReference>
<dbReference type="CDD" id="cd09273">
    <property type="entry name" value="RNase_HI_RT_Bel"/>
    <property type="match status" value="1"/>
</dbReference>
<dbReference type="GeneID" id="120322686"/>
<dbReference type="GO" id="GO:0004190">
    <property type="term" value="F:aspartic-type endopeptidase activity"/>
    <property type="evidence" value="ECO:0007669"/>
    <property type="project" value="InterPro"/>
</dbReference>
<dbReference type="GO" id="GO:0004523">
    <property type="term" value="F:RNA-DNA hybrid ribonuclease activity"/>
    <property type="evidence" value="ECO:0007669"/>
    <property type="project" value="UniProtKB-EC"/>
</dbReference>
<dbReference type="Gene3D" id="2.40.70.10">
    <property type="entry name" value="Acid Proteases"/>
    <property type="match status" value="1"/>
</dbReference>
<name>A0A7R5K4U0_9PASS</name>
<dbReference type="FunFam" id="3.30.70.270:FF:000020">
    <property type="entry name" value="Transposon Tf2-6 polyprotein-like Protein"/>
    <property type="match status" value="1"/>
</dbReference>
<feature type="domain" description="RNase H type-1" evidence="14">
    <location>
        <begin position="619"/>
        <end position="765"/>
    </location>
</feature>
<dbReference type="InterPro" id="IPR041577">
    <property type="entry name" value="RT_RNaseH_2"/>
</dbReference>
<evidence type="ECO:0000259" key="13">
    <source>
        <dbReference type="PROSITE" id="PS50878"/>
    </source>
</evidence>
<evidence type="ECO:0000256" key="6">
    <source>
        <dbReference type="ARBA" id="ARBA00022722"/>
    </source>
</evidence>
<dbReference type="EC" id="3.1.26.4" evidence="2"/>
<dbReference type="InterPro" id="IPR021109">
    <property type="entry name" value="Peptidase_aspartic_dom_sf"/>
</dbReference>
<keyword evidence="9" id="KW-0694">RNA-binding</keyword>
<comment type="similarity">
    <text evidence="1">Belongs to the beta type-B retroviral polymerase family. HERV class-II K(HML-2) pol subfamily.</text>
</comment>
<evidence type="ECO:0000259" key="15">
    <source>
        <dbReference type="PROSITE" id="PS50994"/>
    </source>
</evidence>
<evidence type="ECO:0000259" key="12">
    <source>
        <dbReference type="PROSITE" id="PS50175"/>
    </source>
</evidence>
<dbReference type="InterPro" id="IPR001584">
    <property type="entry name" value="Integrase_cat-core"/>
</dbReference>
<dbReference type="AlphaFoldDB" id="A0A7R5K4U0"/>
<dbReference type="GO" id="GO:0006310">
    <property type="term" value="P:DNA recombination"/>
    <property type="evidence" value="ECO:0007669"/>
    <property type="project" value="UniProtKB-KW"/>
</dbReference>
<evidence type="ECO:0000313" key="17">
    <source>
        <dbReference type="RefSeq" id="XP_039234575.1"/>
    </source>
</evidence>
<dbReference type="GO" id="GO:0003723">
    <property type="term" value="F:RNA binding"/>
    <property type="evidence" value="ECO:0007669"/>
    <property type="project" value="UniProtKB-KW"/>
</dbReference>
<dbReference type="Gene3D" id="3.10.10.10">
    <property type="entry name" value="HIV Type 1 Reverse Transcriptase, subunit A, domain 1"/>
    <property type="match status" value="1"/>
</dbReference>
<dbReference type="InterPro" id="IPR012337">
    <property type="entry name" value="RNaseH-like_sf"/>
</dbReference>
<dbReference type="GO" id="GO:0003964">
    <property type="term" value="F:RNA-directed DNA polymerase activity"/>
    <property type="evidence" value="ECO:0007669"/>
    <property type="project" value="UniProtKB-KW"/>
</dbReference>
<dbReference type="InterPro" id="IPR041588">
    <property type="entry name" value="Integrase_H2C2"/>
</dbReference>
<dbReference type="Pfam" id="PF00075">
    <property type="entry name" value="RNase_H"/>
    <property type="match status" value="1"/>
</dbReference>
<evidence type="ECO:0000256" key="7">
    <source>
        <dbReference type="ARBA" id="ARBA00022759"/>
    </source>
</evidence>
<keyword evidence="5" id="KW-0548">Nucleotidyltransferase</keyword>
<keyword evidence="6" id="KW-0540">Nuclease</keyword>
<keyword evidence="16" id="KW-1185">Reference proteome</keyword>
<keyword evidence="7" id="KW-0255">Endonuclease</keyword>
<evidence type="ECO:0000256" key="1">
    <source>
        <dbReference type="ARBA" id="ARBA00010879"/>
    </source>
</evidence>
<evidence type="ECO:0000259" key="14">
    <source>
        <dbReference type="PROSITE" id="PS50879"/>
    </source>
</evidence>
<dbReference type="PANTHER" id="PTHR33064:SF36">
    <property type="entry name" value="CCHC-TYPE DOMAIN-CONTAINING PROTEIN"/>
    <property type="match status" value="1"/>
</dbReference>
<dbReference type="InterPro" id="IPR036397">
    <property type="entry name" value="RNaseH_sf"/>
</dbReference>
<dbReference type="InterPro" id="IPR002156">
    <property type="entry name" value="RNaseH_domain"/>
</dbReference>
<evidence type="ECO:0000256" key="4">
    <source>
        <dbReference type="ARBA" id="ARBA00022679"/>
    </source>
</evidence>
<evidence type="ECO:0000256" key="11">
    <source>
        <dbReference type="ARBA" id="ARBA00023172"/>
    </source>
</evidence>
<dbReference type="InterPro" id="IPR001995">
    <property type="entry name" value="Peptidase_A2_cat"/>
</dbReference>
<evidence type="ECO:0000256" key="9">
    <source>
        <dbReference type="ARBA" id="ARBA00022884"/>
    </source>
</evidence>
<dbReference type="GO" id="GO:0015074">
    <property type="term" value="P:DNA integration"/>
    <property type="evidence" value="ECO:0007669"/>
    <property type="project" value="InterPro"/>
</dbReference>
<dbReference type="Pfam" id="PF00078">
    <property type="entry name" value="RVT_1"/>
    <property type="match status" value="1"/>
</dbReference>
<evidence type="ECO:0000256" key="2">
    <source>
        <dbReference type="ARBA" id="ARBA00012180"/>
    </source>
</evidence>
<dbReference type="Gene3D" id="3.30.420.10">
    <property type="entry name" value="Ribonuclease H-like superfamily/Ribonuclease H"/>
    <property type="match status" value="2"/>
</dbReference>
<keyword evidence="8" id="KW-0378">Hydrolase</keyword>
<dbReference type="Gene3D" id="3.30.70.270">
    <property type="match status" value="2"/>
</dbReference>
<dbReference type="PROSITE" id="PS50994">
    <property type="entry name" value="INTEGRASE"/>
    <property type="match status" value="1"/>
</dbReference>
<sequence length="1156" mass="131237">MELGEGEKELDFLIDTEATFSVLNQELVPKSDEFVQVVGATGQPEKAYFLKPIKYKIGKQMGIHQFLYLPNSPKPLLGRDLLENLGAVIKFNKDKLEFQVNEEQLITALSLTISCIEPKPESRNIEWIMSEAYPLVWATDVPGKSKQATPIAIELIPGARPVVKKQYPLRLEDRKGVEPIIKKFLELRLLVECESDYNTPILPVKKPNGTYRLVQDLRAVNAITKTLHPVVANPYTLLTKLKDNLIWFTVLDLKDAFFCLPLAPESQKIFAFEWESVSKGRKTQLTWTVLPQGYKNSPTIFGNQLAKELEQWERPQGDGTLLQYVDDLLIATESEEECVKWTISLLNFLGLSGYRVSQQKAQLVQEKVVYLGYEISRGQRSLGTARKEAICQMPRPETVRDLRAFLGMTGWCRLWIYQYGVLAKPLYDLLKEAKNILVWTPEAEGAFKRLKHELMKAPALGLPDVTKPFWLFSHERQGMALGVLAQQLGPHKRAVAYFSKQLDEVSKGWPSCLKAVAAVIINIEEARKLTMGQKMTVLVSHTVSAVLEQKGGHWLSPSRFLKYQAILVESDDITIQVTNVVNPASFLEGRMSAEPIEHDCLETIEAVYSSRPDLKEEPFEDADNWFSDGSSFVKQGVRMAGYAVTTTEEVIESNPLPAGTSAQKAELIALTRALELAEGIRINVWTDSKYAFSVVHAHGAIWKERGLLTAQGKTVKHAEEILRLLEAVQLPAQVAIMHCKGHLKGNTVPEIGNRKADAEAKLAAARTKEVVITTLIPEELNTDFQPDYQDSDHRWIQKNKGKLLDNGWGQLETGQLIIPEKLMWQFVKTEHEKTHWSLDPLYQYLQTRIAGPKLFTTVKQVTTQCERCLKNNPNTGTKIHQGAINRGKFPGEVWQIDFSELPRKGGYRYLLVLTDTFSGWPEAFPCRTNKEREVTKVLLNEIIPRFGIPKSISSDRGTHFCAKVVRAISKALQIKWQLHTPYRPQASGQVEKMNHLIKQQIAKICQETNLQWYQALPIALIRLRVKPRSKEKLSPFEILYGRPYAMQVINSDAVDQIGNQYIYDYVIAVGKHFDKNAAVVIEHQPKQPDYKLHPFNPGDWVYVKNLLGKPLQEKWEGPFQVLLTTFTAVRIKERPTWIHYSRVKKAPEDKQEDLAS</sequence>
<feature type="domain" description="Reverse transcriptase" evidence="13">
    <location>
        <begin position="185"/>
        <end position="375"/>
    </location>
</feature>
<proteinExistence type="inferred from homology"/>
<dbReference type="SUPFAM" id="SSF56672">
    <property type="entry name" value="DNA/RNA polymerases"/>
    <property type="match status" value="1"/>
</dbReference>
<dbReference type="Gene3D" id="2.30.30.850">
    <property type="match status" value="1"/>
</dbReference>
<dbReference type="InParanoid" id="A0A7R5K4U0"/>
<reference evidence="17" key="1">
    <citation type="submission" date="2025-08" db="UniProtKB">
        <authorList>
            <consortium name="RefSeq"/>
        </authorList>
    </citation>
    <scope>IDENTIFICATION</scope>
    <source>
        <tissue evidence="17">Muscle</tissue>
    </source>
</reference>
<gene>
    <name evidence="17" type="primary">LOC120322686</name>
</gene>
<protein>
    <recommendedName>
        <fullName evidence="3">Gag-Pol polyprotein</fullName>
        <ecNumber evidence="2">3.1.26.4</ecNumber>
    </recommendedName>
</protein>
<organism evidence="16 17">
    <name type="scientific">Pipra filicauda</name>
    <name type="common">Wire-tailed manakin</name>
    <dbReference type="NCBI Taxonomy" id="649802"/>
    <lineage>
        <taxon>Eukaryota</taxon>
        <taxon>Metazoa</taxon>
        <taxon>Chordata</taxon>
        <taxon>Craniata</taxon>
        <taxon>Vertebrata</taxon>
        <taxon>Euteleostomi</taxon>
        <taxon>Archelosauria</taxon>
        <taxon>Archosauria</taxon>
        <taxon>Dinosauria</taxon>
        <taxon>Saurischia</taxon>
        <taxon>Theropoda</taxon>
        <taxon>Coelurosauria</taxon>
        <taxon>Aves</taxon>
        <taxon>Neognathae</taxon>
        <taxon>Neoaves</taxon>
        <taxon>Telluraves</taxon>
        <taxon>Australaves</taxon>
        <taxon>Passeriformes</taxon>
        <taxon>Pipridae</taxon>
        <taxon>Pipra</taxon>
    </lineage>
</organism>
<keyword evidence="10" id="KW-0695">RNA-directed DNA polymerase</keyword>
<dbReference type="InterPro" id="IPR051320">
    <property type="entry name" value="Viral_Replic_Matur_Polypro"/>
</dbReference>
<dbReference type="SUPFAM" id="SSF53098">
    <property type="entry name" value="Ribonuclease H-like"/>
    <property type="match status" value="2"/>
</dbReference>
<evidence type="ECO:0000313" key="16">
    <source>
        <dbReference type="Proteomes" id="UP000504627"/>
    </source>
</evidence>
<dbReference type="InterPro" id="IPR000477">
    <property type="entry name" value="RT_dom"/>
</dbReference>
<evidence type="ECO:0000256" key="3">
    <source>
        <dbReference type="ARBA" id="ARBA00018735"/>
    </source>
</evidence>
<dbReference type="InterPro" id="IPR018061">
    <property type="entry name" value="Retropepsins"/>
</dbReference>
<feature type="domain" description="Peptidase A2" evidence="12">
    <location>
        <begin position="10"/>
        <end position="81"/>
    </location>
</feature>
<dbReference type="RefSeq" id="XP_039234575.1">
    <property type="nucleotide sequence ID" value="XM_039378641.1"/>
</dbReference>
<dbReference type="GO" id="GO:0006508">
    <property type="term" value="P:proteolysis"/>
    <property type="evidence" value="ECO:0007669"/>
    <property type="project" value="InterPro"/>
</dbReference>